<dbReference type="EMBL" id="VXIS01000123">
    <property type="protein sequence ID" value="KAA8903036.1"/>
    <property type="molecule type" value="Genomic_DNA"/>
</dbReference>
<dbReference type="PROSITE" id="PS50297">
    <property type="entry name" value="ANK_REP_REGION"/>
    <property type="match status" value="1"/>
</dbReference>
<keyword evidence="1" id="KW-0677">Repeat</keyword>
<dbReference type="SUPFAM" id="SSF48403">
    <property type="entry name" value="Ankyrin repeat"/>
    <property type="match status" value="1"/>
</dbReference>
<dbReference type="SUPFAM" id="SSF52540">
    <property type="entry name" value="P-loop containing nucleoside triphosphate hydrolases"/>
    <property type="match status" value="1"/>
</dbReference>
<keyword evidence="6" id="KW-1185">Reference proteome</keyword>
<gene>
    <name evidence="5" type="ORF">FN846DRAFT_797863</name>
</gene>
<dbReference type="InterPro" id="IPR036770">
    <property type="entry name" value="Ankyrin_rpt-contain_sf"/>
</dbReference>
<evidence type="ECO:0000313" key="6">
    <source>
        <dbReference type="Proteomes" id="UP000326924"/>
    </source>
</evidence>
<dbReference type="Pfam" id="PF00023">
    <property type="entry name" value="Ank"/>
    <property type="match status" value="1"/>
</dbReference>
<dbReference type="InterPro" id="IPR056884">
    <property type="entry name" value="NPHP3-like_N"/>
</dbReference>
<dbReference type="InterPro" id="IPR002110">
    <property type="entry name" value="Ankyrin_rpt"/>
</dbReference>
<sequence>MPSWKLWKGDQLKGKPKPSTRKGKQKGGLAPSAEPEGSPAAETGGHEPITSATAIPKLLLSPEEELCMKTIYTSDYLSHKQRIPTWASGTCQWFLRHALYQSWLQEPEIPLLWLSAYHGCGKTTLASMLVDELYSRTTHASVPTTVCYFFFRDDNGEQKSATSALCAILHQLFSARPSLIKHGLSEFQANGIKFIKEFDLLWNILIKASLDPNCGKVLCIIDALDECEYISQSALLHSLMKWESMASNSSECRMALKILITSRPSPQIERHLFTRPTIRLKAEVHNINADIAVVAKARLQRIAQRQSISGTTLLNLERRIIQKARATFLWVVLVLDMLEESACASKDSLGSFLDKVPQNLSAVYETILSRSPNPWGASKALHIIVSAERPLNLDEMAVAFAIRPSDKSPEDLDLEPNIAQAIMDLCGPIVRVIDDKFYLVHQTAKDFLCTGIAMISPAQTEGAWKHSLHVVESNCVLANICTWYLRFPIFEGCFSREDAEALCQEHRFLNYAAHYWTSHARKTSIRNDRKLTEAILELCDIVSTPRVWTPLQGHRDHRDHREMFPLSALSDPKCGLGISQPPSVLVASAFGLSEIVQELSINTAATQTWGDGYGALHVAVLFGHLGVARVLIEHGADVNGGIVRPIELALTMKFWGENQQQLENAGAYKKWLQAKRDEVPFWAFNEDDKMLLLLLESGAELPAPKLVRGRSGTHVQNSTKEGCALVEDRIVDTESRSFEPVAWHMRRIVMAALANRSARAGVDY</sequence>
<dbReference type="Proteomes" id="UP000326924">
    <property type="component" value="Unassembled WGS sequence"/>
</dbReference>
<dbReference type="PROSITE" id="PS50088">
    <property type="entry name" value="ANK_REPEAT"/>
    <property type="match status" value="1"/>
</dbReference>
<feature type="region of interest" description="Disordered" evidence="3">
    <location>
        <begin position="1"/>
        <end position="48"/>
    </location>
</feature>
<dbReference type="SMART" id="SM00248">
    <property type="entry name" value="ANK"/>
    <property type="match status" value="1"/>
</dbReference>
<name>A0A5J5ETX7_9PEZI</name>
<evidence type="ECO:0000256" key="1">
    <source>
        <dbReference type="ARBA" id="ARBA00022737"/>
    </source>
</evidence>
<evidence type="ECO:0000259" key="4">
    <source>
        <dbReference type="Pfam" id="PF24883"/>
    </source>
</evidence>
<dbReference type="Pfam" id="PF24883">
    <property type="entry name" value="NPHP3_N"/>
    <property type="match status" value="1"/>
</dbReference>
<dbReference type="InterPro" id="IPR027417">
    <property type="entry name" value="P-loop_NTPase"/>
</dbReference>
<feature type="repeat" description="ANK" evidence="2">
    <location>
        <begin position="611"/>
        <end position="639"/>
    </location>
</feature>
<evidence type="ECO:0000313" key="5">
    <source>
        <dbReference type="EMBL" id="KAA8903036.1"/>
    </source>
</evidence>
<reference evidence="5 6" key="1">
    <citation type="submission" date="2019-09" db="EMBL/GenBank/DDBJ databases">
        <title>Draft genome of the ectomycorrhizal ascomycete Sphaerosporella brunnea.</title>
        <authorList>
            <consortium name="DOE Joint Genome Institute"/>
            <person name="Benucci G.M."/>
            <person name="Marozzi G."/>
            <person name="Antonielli L."/>
            <person name="Sanchez S."/>
            <person name="Marco P."/>
            <person name="Wang X."/>
            <person name="Falini L.B."/>
            <person name="Barry K."/>
            <person name="Haridas S."/>
            <person name="Lipzen A."/>
            <person name="Labutti K."/>
            <person name="Grigoriev I.V."/>
            <person name="Murat C."/>
            <person name="Martin F."/>
            <person name="Albertini E."/>
            <person name="Donnini D."/>
            <person name="Bonito G."/>
        </authorList>
    </citation>
    <scope>NUCLEOTIDE SEQUENCE [LARGE SCALE GENOMIC DNA]</scope>
    <source>
        <strain evidence="5 6">Sb_GMNB300</strain>
    </source>
</reference>
<feature type="compositionally biased region" description="Low complexity" evidence="3">
    <location>
        <begin position="30"/>
        <end position="43"/>
    </location>
</feature>
<keyword evidence="2" id="KW-0040">ANK repeat</keyword>
<protein>
    <recommendedName>
        <fullName evidence="4">Nephrocystin 3-like N-terminal domain-containing protein</fullName>
    </recommendedName>
</protein>
<dbReference type="InParanoid" id="A0A5J5ETX7"/>
<comment type="caution">
    <text evidence="5">The sequence shown here is derived from an EMBL/GenBank/DDBJ whole genome shotgun (WGS) entry which is preliminary data.</text>
</comment>
<dbReference type="Gene3D" id="1.25.40.20">
    <property type="entry name" value="Ankyrin repeat-containing domain"/>
    <property type="match status" value="1"/>
</dbReference>
<dbReference type="OrthoDB" id="194358at2759"/>
<evidence type="ECO:0000256" key="2">
    <source>
        <dbReference type="PROSITE-ProRule" id="PRU00023"/>
    </source>
</evidence>
<accession>A0A5J5ETX7</accession>
<feature type="domain" description="Nephrocystin 3-like N-terminal" evidence="4">
    <location>
        <begin position="89"/>
        <end position="263"/>
    </location>
</feature>
<dbReference type="Gene3D" id="3.40.50.300">
    <property type="entry name" value="P-loop containing nucleotide triphosphate hydrolases"/>
    <property type="match status" value="1"/>
</dbReference>
<organism evidence="5 6">
    <name type="scientific">Sphaerosporella brunnea</name>
    <dbReference type="NCBI Taxonomy" id="1250544"/>
    <lineage>
        <taxon>Eukaryota</taxon>
        <taxon>Fungi</taxon>
        <taxon>Dikarya</taxon>
        <taxon>Ascomycota</taxon>
        <taxon>Pezizomycotina</taxon>
        <taxon>Pezizomycetes</taxon>
        <taxon>Pezizales</taxon>
        <taxon>Pyronemataceae</taxon>
        <taxon>Sphaerosporella</taxon>
    </lineage>
</organism>
<feature type="compositionally biased region" description="Basic residues" evidence="3">
    <location>
        <begin position="14"/>
        <end position="25"/>
    </location>
</feature>
<evidence type="ECO:0000256" key="3">
    <source>
        <dbReference type="SAM" id="MobiDB-lite"/>
    </source>
</evidence>
<dbReference type="PANTHER" id="PTHR10039">
    <property type="entry name" value="AMELOGENIN"/>
    <property type="match status" value="1"/>
</dbReference>
<dbReference type="AlphaFoldDB" id="A0A5J5ETX7"/>
<proteinExistence type="predicted"/>